<dbReference type="PROSITE" id="PS00107">
    <property type="entry name" value="PROTEIN_KINASE_ATP"/>
    <property type="match status" value="1"/>
</dbReference>
<dbReference type="RefSeq" id="XP_013015919.1">
    <property type="nucleotide sequence ID" value="XM_013160465.1"/>
</dbReference>
<dbReference type="OrthoDB" id="9332038at2759"/>
<dbReference type="GO" id="GO:0051519">
    <property type="term" value="P:activation of bipolar cell growth"/>
    <property type="evidence" value="ECO:0007669"/>
    <property type="project" value="EnsemblFungi"/>
</dbReference>
<dbReference type="GO" id="GO:1903138">
    <property type="term" value="P:negative regulation of cell integrity MAPK cascade"/>
    <property type="evidence" value="ECO:0007669"/>
    <property type="project" value="EnsemblFungi"/>
</dbReference>
<dbReference type="PANTHER" id="PTHR24058">
    <property type="entry name" value="DUAL SPECIFICITY PROTEIN KINASE"/>
    <property type="match status" value="1"/>
</dbReference>
<dbReference type="OMA" id="HAYSHAF"/>
<dbReference type="InterPro" id="IPR017441">
    <property type="entry name" value="Protein_kinase_ATP_BS"/>
</dbReference>
<keyword evidence="4" id="KW-0808">Transferase</keyword>
<feature type="compositionally biased region" description="Polar residues" evidence="9">
    <location>
        <begin position="533"/>
        <end position="563"/>
    </location>
</feature>
<dbReference type="Gene3D" id="1.10.510.10">
    <property type="entry name" value="Transferase(Phosphotransferase) domain 1"/>
    <property type="match status" value="1"/>
</dbReference>
<dbReference type="GO" id="GO:1903500">
    <property type="term" value="P:negative regulation of mitotic actomyosin contractile ring assembly"/>
    <property type="evidence" value="ECO:0007669"/>
    <property type="project" value="EnsemblFungi"/>
</dbReference>
<dbReference type="SUPFAM" id="SSF56112">
    <property type="entry name" value="Protein kinase-like (PK-like)"/>
    <property type="match status" value="1"/>
</dbReference>
<dbReference type="HOGENOM" id="CLU_009940_0_0_1"/>
<proteinExistence type="inferred from homology"/>
<evidence type="ECO:0000259" key="10">
    <source>
        <dbReference type="PROSITE" id="PS50011"/>
    </source>
</evidence>
<keyword evidence="2" id="KW-0723">Serine/threonine-protein kinase</keyword>
<dbReference type="GO" id="GO:1903617">
    <property type="term" value="P:positive regulation of mitotic cytokinesis, division site positioning"/>
    <property type="evidence" value="ECO:0007669"/>
    <property type="project" value="EnsemblFungi"/>
</dbReference>
<feature type="compositionally biased region" description="Polar residues" evidence="9">
    <location>
        <begin position="114"/>
        <end position="135"/>
    </location>
</feature>
<dbReference type="InterPro" id="IPR008271">
    <property type="entry name" value="Ser/Thr_kinase_AS"/>
</dbReference>
<dbReference type="GO" id="GO:0120105">
    <property type="term" value="C:mitotic actomyosin contractile ring, intermediate layer"/>
    <property type="evidence" value="ECO:0007669"/>
    <property type="project" value="EnsemblFungi"/>
</dbReference>
<evidence type="ECO:0000256" key="4">
    <source>
        <dbReference type="ARBA" id="ARBA00022679"/>
    </source>
</evidence>
<dbReference type="GO" id="GO:0005524">
    <property type="term" value="F:ATP binding"/>
    <property type="evidence" value="ECO:0007669"/>
    <property type="project" value="UniProtKB-UniRule"/>
</dbReference>
<dbReference type="GO" id="GO:0032878">
    <property type="term" value="P:regulation of establishment or maintenance of cell polarity"/>
    <property type="evidence" value="ECO:0007669"/>
    <property type="project" value="EnsemblFungi"/>
</dbReference>
<dbReference type="InterPro" id="IPR000719">
    <property type="entry name" value="Prot_kinase_dom"/>
</dbReference>
<feature type="region of interest" description="Disordered" evidence="9">
    <location>
        <begin position="984"/>
        <end position="1048"/>
    </location>
</feature>
<dbReference type="AlphaFoldDB" id="S9Q302"/>
<dbReference type="GO" id="GO:1901981">
    <property type="term" value="F:phosphatidylinositol phosphate binding"/>
    <property type="evidence" value="ECO:0007669"/>
    <property type="project" value="EnsemblFungi"/>
</dbReference>
<dbReference type="InterPro" id="IPR011009">
    <property type="entry name" value="Kinase-like_dom_sf"/>
</dbReference>
<dbReference type="Proteomes" id="UP000016088">
    <property type="component" value="Unassembled WGS sequence"/>
</dbReference>
<evidence type="ECO:0000256" key="5">
    <source>
        <dbReference type="ARBA" id="ARBA00022741"/>
    </source>
</evidence>
<feature type="compositionally biased region" description="Polar residues" evidence="9">
    <location>
        <begin position="189"/>
        <end position="231"/>
    </location>
</feature>
<evidence type="ECO:0000256" key="3">
    <source>
        <dbReference type="ARBA" id="ARBA00022553"/>
    </source>
</evidence>
<protein>
    <submittedName>
        <fullName evidence="11">CMGC/DYRK/DYRK2 protein kinase Pom1</fullName>
    </submittedName>
</protein>
<feature type="domain" description="Protein kinase" evidence="10">
    <location>
        <begin position="688"/>
        <end position="984"/>
    </location>
</feature>
<dbReference type="GO" id="GO:0097575">
    <property type="term" value="C:lateral cell cortex"/>
    <property type="evidence" value="ECO:0007669"/>
    <property type="project" value="EnsemblFungi"/>
</dbReference>
<dbReference type="EMBL" id="KE503206">
    <property type="protein sequence ID" value="EPX74487.1"/>
    <property type="molecule type" value="Genomic_DNA"/>
</dbReference>
<keyword evidence="7 8" id="KW-0067">ATP-binding</keyword>
<evidence type="ECO:0000256" key="8">
    <source>
        <dbReference type="PROSITE-ProRule" id="PRU10141"/>
    </source>
</evidence>
<dbReference type="eggNOG" id="KOG0667">
    <property type="taxonomic scope" value="Eukaryota"/>
</dbReference>
<feature type="compositionally biased region" description="Polar residues" evidence="9">
    <location>
        <begin position="278"/>
        <end position="292"/>
    </location>
</feature>
<feature type="compositionally biased region" description="Pro residues" evidence="9">
    <location>
        <begin position="498"/>
        <end position="508"/>
    </location>
</feature>
<evidence type="ECO:0000313" key="12">
    <source>
        <dbReference type="Proteomes" id="UP000016088"/>
    </source>
</evidence>
<keyword evidence="12" id="KW-1185">Reference proteome</keyword>
<dbReference type="GO" id="GO:1903067">
    <property type="term" value="P:negative regulation of protein localization to cell tip"/>
    <property type="evidence" value="ECO:0007669"/>
    <property type="project" value="EnsemblFungi"/>
</dbReference>
<feature type="compositionally biased region" description="Polar residues" evidence="9">
    <location>
        <begin position="159"/>
        <end position="180"/>
    </location>
</feature>
<dbReference type="GeneID" id="25030949"/>
<sequence>MMNNFQSTKTVPHNNVNEETNLETYQSFRKVPKMFGINNQMLNTSDYKNTTSLSGGMEPSKRSSYSSSMTDTASSTHTSNANGNLASDWAQGGNHSDPFVHKPSGTFAEPQNPMPSSLQTNGFARTSSEYESFSKNSPGSSLNRLSNLSINNNSHPHDSPSTNTGSSAGSSHRRTTSITNAKGLPPSVSFYNKSTKPVDWSSLNNGATSTQDSSNYVGLTSPNGNNPSSIHSPALPRKSSGIWRNTGYPSRNYPPYSKSGIPPVPNLPSSYEALGRYQTPSTGNNSLSNKNNPMDVDTVLPEHSGSSFSPNPAFVVNSQASSQNTNQSSDHVHPPNRLNTLSNLNSSNDPSSVASANTAPKSPFSGEKVSHNLEAQTPNSKQAYTSSHRKSQSSGRHSPKGKSLGSQSNTENKQTKSSGKEGRSSRGGFFSRLSFSRSSSRAKKAKSKNEEAPEVPSIPQEYLKDGKKTPTRTKSRMQQIINWFKSPKDRSNSYTPNPSSPPPPPVPRLPSTQSEANNRKNHSEDNVPPVPQIPSNFASGSRQGNQQRSVSYNPKRSSLNNDLPKNEPTPAAAPLAEPLDNKFADLAMKAINSKRINRLLDEAKIMQSLLDRACKITPVKSSDVLLINTAPLTRYEEEEIKAYDNIYFTGLRNVDKSRSVDESSTNYGFDDERGDYRVILGDHIAYRYEVVDFLGKGSFGQVLRCIDYETGKLVALKIIRNKKRFHIQALVETNILQKIREWDPMDEACMLQYSDHFYFRDHLCVATELLGVNLYELIKSNGFKGLPIVVIKSITKQLLLCLSLLKQKNVIHCDLKPENILLCHPFKSQIKVIDFGSSCFEGESVYTYIQSRFYRSPEVILGMGYGTPIDMWSLGCILAEMYTGFPIFPGENEQEQLACIMEIFGPPDSSMLEKCSRRKVFFDSFGKPRPFVSSKGVSRRPFAKSLHQVLECKDISFLSFIADCLKWDPEERMTPFEAIQHDFITGNQDRRPNTAPARQKIVKSPPTYLESPPSRPLPNLPNNEKSSEHAYSHAFGPNGQIGSTLRGPVKDPDAFSTVKSPVVSDNMYF</sequence>
<dbReference type="GO" id="GO:0051285">
    <property type="term" value="C:cell cortex of cell tip"/>
    <property type="evidence" value="ECO:0007669"/>
    <property type="project" value="EnsemblFungi"/>
</dbReference>
<dbReference type="PANTHER" id="PTHR24058:SF132">
    <property type="entry name" value="DYRK-FAMILY KINASE POM1"/>
    <property type="match status" value="1"/>
</dbReference>
<dbReference type="InterPro" id="IPR050494">
    <property type="entry name" value="Ser_Thr_dual-spec_kinase"/>
</dbReference>
<feature type="compositionally biased region" description="Low complexity" evidence="9">
    <location>
        <begin position="426"/>
        <end position="439"/>
    </location>
</feature>
<keyword evidence="3" id="KW-0597">Phosphoprotein</keyword>
<dbReference type="GO" id="GO:0004674">
    <property type="term" value="F:protein serine/threonine kinase activity"/>
    <property type="evidence" value="ECO:0007669"/>
    <property type="project" value="UniProtKB-KW"/>
</dbReference>
<dbReference type="SMART" id="SM00220">
    <property type="entry name" value="S_TKc"/>
    <property type="match status" value="1"/>
</dbReference>
<feature type="region of interest" description="Disordered" evidence="9">
    <location>
        <begin position="48"/>
        <end position="576"/>
    </location>
</feature>
<keyword evidence="5 8" id="KW-0547">Nucleotide-binding</keyword>
<feature type="compositionally biased region" description="Low complexity" evidence="9">
    <location>
        <begin position="317"/>
        <end position="352"/>
    </location>
</feature>
<dbReference type="Pfam" id="PF00069">
    <property type="entry name" value="Pkinase"/>
    <property type="match status" value="1"/>
</dbReference>
<organism evidence="11 12">
    <name type="scientific">Schizosaccharomyces octosporus (strain yFS286)</name>
    <name type="common">Fission yeast</name>
    <name type="synonym">Octosporomyces octosporus</name>
    <dbReference type="NCBI Taxonomy" id="483514"/>
    <lineage>
        <taxon>Eukaryota</taxon>
        <taxon>Fungi</taxon>
        <taxon>Dikarya</taxon>
        <taxon>Ascomycota</taxon>
        <taxon>Taphrinomycotina</taxon>
        <taxon>Schizosaccharomycetes</taxon>
        <taxon>Schizosaccharomycetales</taxon>
        <taxon>Schizosaccharomycetaceae</taxon>
        <taxon>Schizosaccharomyces</taxon>
    </lineage>
</organism>
<dbReference type="GO" id="GO:0031569">
    <property type="term" value="P:mitotic G2 cell size control checkpoint signaling"/>
    <property type="evidence" value="ECO:0007669"/>
    <property type="project" value="EnsemblFungi"/>
</dbReference>
<feature type="compositionally biased region" description="Low complexity" evidence="9">
    <location>
        <begin position="136"/>
        <end position="154"/>
    </location>
</feature>
<dbReference type="CDD" id="cd14210">
    <property type="entry name" value="PKc_DYRK"/>
    <property type="match status" value="1"/>
</dbReference>
<dbReference type="GO" id="GO:0030427">
    <property type="term" value="C:site of polarized growth"/>
    <property type="evidence" value="ECO:0007669"/>
    <property type="project" value="EnsemblFungi"/>
</dbReference>
<evidence type="ECO:0000256" key="2">
    <source>
        <dbReference type="ARBA" id="ARBA00022527"/>
    </source>
</evidence>
<dbReference type="FunFam" id="1.10.510.10:FF:000380">
    <property type="entry name" value="Serine/threonine-protein kinase ppk15"/>
    <property type="match status" value="1"/>
</dbReference>
<feature type="compositionally biased region" description="Polar residues" evidence="9">
    <location>
        <begin position="373"/>
        <end position="396"/>
    </location>
</feature>
<dbReference type="GO" id="GO:0030950">
    <property type="term" value="P:establishment or maintenance of actin cytoskeleton polarity"/>
    <property type="evidence" value="ECO:0007669"/>
    <property type="project" value="EnsemblFungi"/>
</dbReference>
<evidence type="ECO:0000256" key="7">
    <source>
        <dbReference type="ARBA" id="ARBA00022840"/>
    </source>
</evidence>
<reference evidence="11 12" key="1">
    <citation type="journal article" date="2011" name="Science">
        <title>Comparative functional genomics of the fission yeasts.</title>
        <authorList>
            <person name="Rhind N."/>
            <person name="Chen Z."/>
            <person name="Yassour M."/>
            <person name="Thompson D.A."/>
            <person name="Haas B.J."/>
            <person name="Habib N."/>
            <person name="Wapinski I."/>
            <person name="Roy S."/>
            <person name="Lin M.F."/>
            <person name="Heiman D.I."/>
            <person name="Young S.K."/>
            <person name="Furuya K."/>
            <person name="Guo Y."/>
            <person name="Pidoux A."/>
            <person name="Chen H.M."/>
            <person name="Robbertse B."/>
            <person name="Goldberg J.M."/>
            <person name="Aoki K."/>
            <person name="Bayne E.H."/>
            <person name="Berlin A.M."/>
            <person name="Desjardins C.A."/>
            <person name="Dobbs E."/>
            <person name="Dukaj L."/>
            <person name="Fan L."/>
            <person name="FitzGerald M.G."/>
            <person name="French C."/>
            <person name="Gujja S."/>
            <person name="Hansen K."/>
            <person name="Keifenheim D."/>
            <person name="Levin J.Z."/>
            <person name="Mosher R.A."/>
            <person name="Mueller C.A."/>
            <person name="Pfiffner J."/>
            <person name="Priest M."/>
            <person name="Russ C."/>
            <person name="Smialowska A."/>
            <person name="Swoboda P."/>
            <person name="Sykes S.M."/>
            <person name="Vaughn M."/>
            <person name="Vengrova S."/>
            <person name="Yoder R."/>
            <person name="Zeng Q."/>
            <person name="Allshire R."/>
            <person name="Baulcombe D."/>
            <person name="Birren B.W."/>
            <person name="Brown W."/>
            <person name="Ekwall K."/>
            <person name="Kellis M."/>
            <person name="Leatherwood J."/>
            <person name="Levin H."/>
            <person name="Margalit H."/>
            <person name="Martienssen R."/>
            <person name="Nieduszynski C.A."/>
            <person name="Spatafora J.W."/>
            <person name="Friedman N."/>
            <person name="Dalgaard J.Z."/>
            <person name="Baumann P."/>
            <person name="Niki H."/>
            <person name="Regev A."/>
            <person name="Nusbaum C."/>
        </authorList>
    </citation>
    <scope>NUCLEOTIDE SEQUENCE [LARGE SCALE GENOMIC DNA]</scope>
    <source>
        <strain evidence="12">yFS286</strain>
    </source>
</reference>
<dbReference type="Gene3D" id="3.30.200.20">
    <property type="entry name" value="Phosphorylase Kinase, domain 1"/>
    <property type="match status" value="1"/>
</dbReference>
<feature type="compositionally biased region" description="Low complexity" evidence="9">
    <location>
        <begin position="62"/>
        <end position="79"/>
    </location>
</feature>
<feature type="binding site" evidence="8">
    <location>
        <position position="717"/>
    </location>
    <ligand>
        <name>ATP</name>
        <dbReference type="ChEBI" id="CHEBI:30616"/>
    </ligand>
</feature>
<evidence type="ECO:0000256" key="1">
    <source>
        <dbReference type="ARBA" id="ARBA00008867"/>
    </source>
</evidence>
<dbReference type="PROSITE" id="PS00108">
    <property type="entry name" value="PROTEIN_KINASE_ST"/>
    <property type="match status" value="1"/>
</dbReference>
<dbReference type="VEuPathDB" id="FungiDB:SOCG_01971"/>
<evidence type="ECO:0000256" key="6">
    <source>
        <dbReference type="ARBA" id="ARBA00022777"/>
    </source>
</evidence>
<name>S9Q302_SCHOY</name>
<evidence type="ECO:0000313" key="11">
    <source>
        <dbReference type="EMBL" id="EPX74487.1"/>
    </source>
</evidence>
<dbReference type="GO" id="GO:1903077">
    <property type="term" value="P:negative regulation of protein localization to plasma membrane"/>
    <property type="evidence" value="ECO:0007669"/>
    <property type="project" value="EnsemblFungi"/>
</dbReference>
<dbReference type="PROSITE" id="PS50011">
    <property type="entry name" value="PROTEIN_KINASE_DOM"/>
    <property type="match status" value="1"/>
</dbReference>
<comment type="similarity">
    <text evidence="1">Belongs to the protein kinase superfamily. CMGC Ser/Thr protein kinase family. MNB/DYRK subfamily.</text>
</comment>
<gene>
    <name evidence="11" type="ORF">SOCG_01971</name>
</gene>
<accession>S9Q302</accession>
<dbReference type="GO" id="GO:0061245">
    <property type="term" value="P:establishment or maintenance of bipolar cell polarity"/>
    <property type="evidence" value="ECO:0007669"/>
    <property type="project" value="EnsemblFungi"/>
</dbReference>
<keyword evidence="6 11" id="KW-0418">Kinase</keyword>
<evidence type="ECO:0000256" key="9">
    <source>
        <dbReference type="SAM" id="MobiDB-lite"/>
    </source>
</evidence>